<evidence type="ECO:0000256" key="1">
    <source>
        <dbReference type="ARBA" id="ARBA00002397"/>
    </source>
</evidence>
<keyword evidence="5" id="KW-0282">Flagellum</keyword>
<comment type="function">
    <text evidence="1">Required for the efficient initiation of filament assembly.</text>
</comment>
<gene>
    <name evidence="5" type="primary">flgN</name>
    <name evidence="5" type="ORF">H5P28_12280</name>
</gene>
<dbReference type="AlphaFoldDB" id="A0A842HHE0"/>
<dbReference type="EMBL" id="JACHVB010000035">
    <property type="protein sequence ID" value="MBC2595036.1"/>
    <property type="molecule type" value="Genomic_DNA"/>
</dbReference>
<evidence type="ECO:0000256" key="4">
    <source>
        <dbReference type="SAM" id="Coils"/>
    </source>
</evidence>
<keyword evidence="5" id="KW-0966">Cell projection</keyword>
<evidence type="ECO:0000313" key="5">
    <source>
        <dbReference type="EMBL" id="MBC2595036.1"/>
    </source>
</evidence>
<sequence>MNNNEVCIAGWDELAELLREEVAQYGRLFRHLEDQRAALIAQDPPAILELNVQLEKQAVVLNELQQRRGELVTALREDLGLSGEMGIIEMTQAALPENAPLIEERLREVNRLIRETRRYLSSSRVLYRKAWEIGQAVLAAAGFQQQSLSLYSQGGVASAPKAAAGSLTNQHA</sequence>
<proteinExistence type="inferred from homology"/>
<organism evidence="5 6">
    <name type="scientific">Ruficoccus amylovorans</name>
    <dbReference type="NCBI Taxonomy" id="1804625"/>
    <lineage>
        <taxon>Bacteria</taxon>
        <taxon>Pseudomonadati</taxon>
        <taxon>Verrucomicrobiota</taxon>
        <taxon>Opitutia</taxon>
        <taxon>Puniceicoccales</taxon>
        <taxon>Cerasicoccaceae</taxon>
        <taxon>Ruficoccus</taxon>
    </lineage>
</organism>
<dbReference type="InterPro" id="IPR007809">
    <property type="entry name" value="FlgN-like"/>
</dbReference>
<dbReference type="Gene3D" id="1.20.58.300">
    <property type="entry name" value="FlgN-like"/>
    <property type="match status" value="1"/>
</dbReference>
<dbReference type="RefSeq" id="WP_185676001.1">
    <property type="nucleotide sequence ID" value="NZ_JACHVB010000035.1"/>
</dbReference>
<evidence type="ECO:0000313" key="6">
    <source>
        <dbReference type="Proteomes" id="UP000546464"/>
    </source>
</evidence>
<keyword evidence="6" id="KW-1185">Reference proteome</keyword>
<dbReference type="InterPro" id="IPR036679">
    <property type="entry name" value="FlgN-like_sf"/>
</dbReference>
<evidence type="ECO:0000256" key="3">
    <source>
        <dbReference type="ARBA" id="ARBA00022795"/>
    </source>
</evidence>
<protein>
    <submittedName>
        <fullName evidence="5">Flagellar export chaperone FlgN</fullName>
    </submittedName>
</protein>
<dbReference type="Proteomes" id="UP000546464">
    <property type="component" value="Unassembled WGS sequence"/>
</dbReference>
<dbReference type="Pfam" id="PF05130">
    <property type="entry name" value="FlgN"/>
    <property type="match status" value="1"/>
</dbReference>
<accession>A0A842HHE0</accession>
<dbReference type="SUPFAM" id="SSF140566">
    <property type="entry name" value="FlgN-like"/>
    <property type="match status" value="1"/>
</dbReference>
<dbReference type="GO" id="GO:0044780">
    <property type="term" value="P:bacterial-type flagellum assembly"/>
    <property type="evidence" value="ECO:0007669"/>
    <property type="project" value="InterPro"/>
</dbReference>
<evidence type="ECO:0000256" key="2">
    <source>
        <dbReference type="ARBA" id="ARBA00007703"/>
    </source>
</evidence>
<keyword evidence="3" id="KW-1005">Bacterial flagellum biogenesis</keyword>
<reference evidence="5 6" key="1">
    <citation type="submission" date="2020-07" db="EMBL/GenBank/DDBJ databases">
        <authorList>
            <person name="Feng X."/>
        </authorList>
    </citation>
    <scope>NUCLEOTIDE SEQUENCE [LARGE SCALE GENOMIC DNA]</scope>
    <source>
        <strain evidence="5 6">JCM31066</strain>
    </source>
</reference>
<name>A0A842HHE0_9BACT</name>
<comment type="similarity">
    <text evidence="2">Belongs to the FlgN family.</text>
</comment>
<keyword evidence="5" id="KW-0969">Cilium</keyword>
<comment type="caution">
    <text evidence="5">The sequence shown here is derived from an EMBL/GenBank/DDBJ whole genome shotgun (WGS) entry which is preliminary data.</text>
</comment>
<keyword evidence="4" id="KW-0175">Coiled coil</keyword>
<feature type="coiled-coil region" evidence="4">
    <location>
        <begin position="15"/>
        <end position="67"/>
    </location>
</feature>